<feature type="coiled-coil region" evidence="1">
    <location>
        <begin position="27"/>
        <end position="58"/>
    </location>
</feature>
<name>A0A8S1RQD9_9CILI</name>
<keyword evidence="1" id="KW-0175">Coiled coil</keyword>
<evidence type="ECO:0000256" key="1">
    <source>
        <dbReference type="SAM" id="Coils"/>
    </source>
</evidence>
<evidence type="ECO:0000313" key="3">
    <source>
        <dbReference type="Proteomes" id="UP000692954"/>
    </source>
</evidence>
<dbReference type="Proteomes" id="UP000692954">
    <property type="component" value="Unassembled WGS sequence"/>
</dbReference>
<gene>
    <name evidence="2" type="ORF">PSON_ATCC_30995.1.T2130012</name>
</gene>
<organism evidence="2 3">
    <name type="scientific">Paramecium sonneborni</name>
    <dbReference type="NCBI Taxonomy" id="65129"/>
    <lineage>
        <taxon>Eukaryota</taxon>
        <taxon>Sar</taxon>
        <taxon>Alveolata</taxon>
        <taxon>Ciliophora</taxon>
        <taxon>Intramacronucleata</taxon>
        <taxon>Oligohymenophorea</taxon>
        <taxon>Peniculida</taxon>
        <taxon>Parameciidae</taxon>
        <taxon>Paramecium</taxon>
    </lineage>
</organism>
<protein>
    <submittedName>
        <fullName evidence="2">Uncharacterized protein</fullName>
    </submittedName>
</protein>
<dbReference type="EMBL" id="CAJJDN010000213">
    <property type="protein sequence ID" value="CAD8129269.1"/>
    <property type="molecule type" value="Genomic_DNA"/>
</dbReference>
<reference evidence="2" key="1">
    <citation type="submission" date="2021-01" db="EMBL/GenBank/DDBJ databases">
        <authorList>
            <consortium name="Genoscope - CEA"/>
            <person name="William W."/>
        </authorList>
    </citation>
    <scope>NUCLEOTIDE SEQUENCE</scope>
</reference>
<dbReference type="AlphaFoldDB" id="A0A8S1RQD9"/>
<sequence length="137" mass="16582">MIIIQYIKLTADKKKKQDLFQFQIVVLQNRQNEIQFGQQEREKLLEKAEKKFKDSEDKWGHIPQHLYEYLSEVINVKLLKTRFAYEDCGAGVIFDNFQSKYLPDELDLMKCIMEINSIYKQLRQRNNMINMVLRFRN</sequence>
<evidence type="ECO:0000313" key="2">
    <source>
        <dbReference type="EMBL" id="CAD8129269.1"/>
    </source>
</evidence>
<proteinExistence type="predicted"/>
<comment type="caution">
    <text evidence="2">The sequence shown here is derived from an EMBL/GenBank/DDBJ whole genome shotgun (WGS) entry which is preliminary data.</text>
</comment>
<keyword evidence="3" id="KW-1185">Reference proteome</keyword>
<accession>A0A8S1RQD9</accession>